<accession>A0A8S9TAM4</accession>
<dbReference type="AlphaFoldDB" id="A0A8S9TAM4"/>
<dbReference type="Gene3D" id="3.40.710.10">
    <property type="entry name" value="DD-peptidase/beta-lactamase superfamily"/>
    <property type="match status" value="1"/>
</dbReference>
<gene>
    <name evidence="4" type="ORF">DA73_0400031440</name>
</gene>
<evidence type="ECO:0000256" key="1">
    <source>
        <dbReference type="SAM" id="MobiDB-lite"/>
    </source>
</evidence>
<name>A0A8S9TAM4_9CYAN</name>
<feature type="domain" description="Beta-lactamase class A catalytic" evidence="3">
    <location>
        <begin position="317"/>
        <end position="506"/>
    </location>
</feature>
<feature type="region of interest" description="Disordered" evidence="1">
    <location>
        <begin position="1"/>
        <end position="81"/>
    </location>
</feature>
<dbReference type="GO" id="GO:0008800">
    <property type="term" value="F:beta-lactamase activity"/>
    <property type="evidence" value="ECO:0007669"/>
    <property type="project" value="InterPro"/>
</dbReference>
<dbReference type="Proteomes" id="UP000029738">
    <property type="component" value="Unassembled WGS sequence"/>
</dbReference>
<dbReference type="GO" id="GO:0030655">
    <property type="term" value="P:beta-lactam antibiotic catabolic process"/>
    <property type="evidence" value="ECO:0007669"/>
    <property type="project" value="InterPro"/>
</dbReference>
<keyword evidence="4" id="KW-0378">Hydrolase</keyword>
<evidence type="ECO:0000313" key="4">
    <source>
        <dbReference type="EMBL" id="KAF3889490.1"/>
    </source>
</evidence>
<dbReference type="InterPro" id="IPR000871">
    <property type="entry name" value="Beta-lactam_class-A"/>
</dbReference>
<dbReference type="GO" id="GO:0046677">
    <property type="term" value="P:response to antibiotic"/>
    <property type="evidence" value="ECO:0007669"/>
    <property type="project" value="InterPro"/>
</dbReference>
<feature type="transmembrane region" description="Helical" evidence="2">
    <location>
        <begin position="140"/>
        <end position="173"/>
    </location>
</feature>
<keyword evidence="2" id="KW-0812">Transmembrane</keyword>
<proteinExistence type="predicted"/>
<feature type="region of interest" description="Disordered" evidence="1">
    <location>
        <begin position="180"/>
        <end position="220"/>
    </location>
</feature>
<dbReference type="SUPFAM" id="SSF56601">
    <property type="entry name" value="beta-lactamase/transpeptidase-like"/>
    <property type="match status" value="1"/>
</dbReference>
<organism evidence="4 5">
    <name type="scientific">Tolypothrix bouteillei VB521301</name>
    <dbReference type="NCBI Taxonomy" id="1479485"/>
    <lineage>
        <taxon>Bacteria</taxon>
        <taxon>Bacillati</taxon>
        <taxon>Cyanobacteriota</taxon>
        <taxon>Cyanophyceae</taxon>
        <taxon>Nostocales</taxon>
        <taxon>Tolypothrichaceae</taxon>
        <taxon>Tolypothrix</taxon>
    </lineage>
</organism>
<evidence type="ECO:0000256" key="2">
    <source>
        <dbReference type="SAM" id="Phobius"/>
    </source>
</evidence>
<reference evidence="4" key="1">
    <citation type="journal article" date="2015" name="Genome Announc.">
        <title>Draft Genome Sequence of Tolypothrix boutellei Strain VB521301.</title>
        <authorList>
            <person name="Chandrababunaidu M.M."/>
            <person name="Singh D."/>
            <person name="Sen D."/>
            <person name="Bhan S."/>
            <person name="Das S."/>
            <person name="Gupta A."/>
            <person name="Adhikary S.P."/>
            <person name="Tripathy S."/>
        </authorList>
    </citation>
    <scope>NUCLEOTIDE SEQUENCE</scope>
    <source>
        <strain evidence="4">VB521301</strain>
    </source>
</reference>
<dbReference type="PANTHER" id="PTHR35333">
    <property type="entry name" value="BETA-LACTAMASE"/>
    <property type="match status" value="1"/>
</dbReference>
<dbReference type="OrthoDB" id="440093at2"/>
<keyword evidence="5" id="KW-1185">Reference proteome</keyword>
<reference evidence="4" key="2">
    <citation type="submission" date="2019-11" db="EMBL/GenBank/DDBJ databases">
        <title>Improved Assembly of Tolypothrix boutellei genome.</title>
        <authorList>
            <person name="Sarangi A.N."/>
            <person name="Mukherjee M."/>
            <person name="Ghosh S."/>
            <person name="Singh D."/>
            <person name="Das A."/>
            <person name="Kant S."/>
            <person name="Prusty A."/>
            <person name="Tripathy S."/>
        </authorList>
    </citation>
    <scope>NUCLEOTIDE SEQUENCE</scope>
    <source>
        <strain evidence="4">VB521301</strain>
    </source>
</reference>
<keyword evidence="2" id="KW-0472">Membrane</keyword>
<keyword evidence="2" id="KW-1133">Transmembrane helix</keyword>
<feature type="region of interest" description="Disordered" evidence="1">
    <location>
        <begin position="109"/>
        <end position="130"/>
    </location>
</feature>
<dbReference type="EMBL" id="JHEG04000001">
    <property type="protein sequence ID" value="KAF3889490.1"/>
    <property type="molecule type" value="Genomic_DNA"/>
</dbReference>
<feature type="compositionally biased region" description="Polar residues" evidence="1">
    <location>
        <begin position="35"/>
        <end position="52"/>
    </location>
</feature>
<protein>
    <submittedName>
        <fullName evidence="4">Serine hydrolase</fullName>
    </submittedName>
</protein>
<dbReference type="Pfam" id="PF13354">
    <property type="entry name" value="Beta-lactamase2"/>
    <property type="match status" value="1"/>
</dbReference>
<evidence type="ECO:0000313" key="5">
    <source>
        <dbReference type="Proteomes" id="UP000029738"/>
    </source>
</evidence>
<dbReference type="InterPro" id="IPR045155">
    <property type="entry name" value="Beta-lactam_cat"/>
</dbReference>
<feature type="compositionally biased region" description="Low complexity" evidence="1">
    <location>
        <begin position="180"/>
        <end position="197"/>
    </location>
</feature>
<comment type="caution">
    <text evidence="4">The sequence shown here is derived from an EMBL/GenBank/DDBJ whole genome shotgun (WGS) entry which is preliminary data.</text>
</comment>
<dbReference type="PANTHER" id="PTHR35333:SF3">
    <property type="entry name" value="BETA-LACTAMASE-TYPE TRANSPEPTIDASE FOLD CONTAINING PROTEIN"/>
    <property type="match status" value="1"/>
</dbReference>
<dbReference type="InterPro" id="IPR012338">
    <property type="entry name" value="Beta-lactam/transpept-like"/>
</dbReference>
<sequence>MSQQTKTKWDRRNQQVATPPVEVRRKRRTTDPRRQSNFQSNTQTAHSQNRQGYPSAPLRRRVSQPDPRTPSYRQGELSSRSAVLEVPYSQGNNFASRQGGQRSRRAAVLEAPYPQQPYPQGTQPGYRRRRRRYKGSRKNLLILRLVALTVIATGLAIMGFGLYTLVGGLYALIHKPVQEQPAQQATPQPTAQPTSPSFVPPPSPNWSATESRPIPSRQPGHENIEVAYNLRTPPEFKQSQELQTIVNNIVNLAADRGFPTQSLSITLIDAKTGEIAGYQQETLKYPASVAKMFWMVFLYAQIARGVWSDEAGFYPYIARMIQESDNEAASFIVDKISDTEFERSQDDEEFETWRKKREQVTHFFEQAGYEGINLTHKTYPIASLKLLGPKGSEVRIRKNPEDPKDPFRNEITTFHSARLIYETCYLQQAISPEFSQKMCGWLKRDLNPEVWKNQQQGFNPIVGFLGQALADTGVNFYSKAGWTTGTRQEAALVATPDGKTVYVLAIGADDAMYAKDWQIFPKMSRFVYEQMVARQPQVQGRE</sequence>
<evidence type="ECO:0000259" key="3">
    <source>
        <dbReference type="Pfam" id="PF13354"/>
    </source>
</evidence>
<dbReference type="RefSeq" id="WP_050046641.1">
    <property type="nucleotide sequence ID" value="NZ_JHEG04000001.1"/>
</dbReference>